<dbReference type="RefSeq" id="WP_158637528.1">
    <property type="nucleotide sequence ID" value="NZ_VLKU01000008.1"/>
</dbReference>
<dbReference type="Pfam" id="PF00353">
    <property type="entry name" value="HemolysinCabind"/>
    <property type="match status" value="11"/>
</dbReference>
<reference evidence="4 5" key="1">
    <citation type="journal article" date="2015" name="Stand. Genomic Sci.">
        <title>Genomic Encyclopedia of Bacterial and Archaeal Type Strains, Phase III: the genomes of soil and plant-associated and newly described type strains.</title>
        <authorList>
            <person name="Whitman W.B."/>
            <person name="Woyke T."/>
            <person name="Klenk H.P."/>
            <person name="Zhou Y."/>
            <person name="Lilburn T.G."/>
            <person name="Beck B.J."/>
            <person name="De Vos P."/>
            <person name="Vandamme P."/>
            <person name="Eisen J.A."/>
            <person name="Garrity G."/>
            <person name="Hugenholtz P."/>
            <person name="Kyrpides N.C."/>
        </authorList>
    </citation>
    <scope>NUCLEOTIDE SEQUENCE [LARGE SCALE GENOMIC DNA]</scope>
    <source>
        <strain evidence="4 5">CGMCC 1.5364</strain>
    </source>
</reference>
<dbReference type="PRINTS" id="PR00313">
    <property type="entry name" value="CABNDNGRPT"/>
</dbReference>
<gene>
    <name evidence="4" type="ORF">IQ24_02702</name>
</gene>
<dbReference type="EMBL" id="VLKU01000008">
    <property type="protein sequence ID" value="TWI32825.1"/>
    <property type="molecule type" value="Genomic_DNA"/>
</dbReference>
<dbReference type="AlphaFoldDB" id="A0A562NKT8"/>
<protein>
    <submittedName>
        <fullName evidence="4">Hemolysin type calcium-binding protein</fullName>
    </submittedName>
</protein>
<dbReference type="InterPro" id="IPR001343">
    <property type="entry name" value="Hemolysn_Ca-bd"/>
</dbReference>
<organism evidence="4 5">
    <name type="scientific">Paracoccus sulfuroxidans</name>
    <dbReference type="NCBI Taxonomy" id="384678"/>
    <lineage>
        <taxon>Bacteria</taxon>
        <taxon>Pseudomonadati</taxon>
        <taxon>Pseudomonadota</taxon>
        <taxon>Alphaproteobacteria</taxon>
        <taxon>Rhodobacterales</taxon>
        <taxon>Paracoccaceae</taxon>
        <taxon>Paracoccus</taxon>
    </lineage>
</organism>
<proteinExistence type="predicted"/>
<comment type="subcellular location">
    <subcellularLocation>
        <location evidence="1">Secreted</location>
    </subcellularLocation>
</comment>
<evidence type="ECO:0000313" key="5">
    <source>
        <dbReference type="Proteomes" id="UP000316225"/>
    </source>
</evidence>
<dbReference type="SUPFAM" id="SSF51120">
    <property type="entry name" value="beta-Roll"/>
    <property type="match status" value="7"/>
</dbReference>
<keyword evidence="2" id="KW-0964">Secreted</keyword>
<dbReference type="OrthoDB" id="7749175at2"/>
<name>A0A562NKT8_9RHOB</name>
<evidence type="ECO:0000313" key="4">
    <source>
        <dbReference type="EMBL" id="TWI32825.1"/>
    </source>
</evidence>
<dbReference type="GO" id="GO:0005576">
    <property type="term" value="C:extracellular region"/>
    <property type="evidence" value="ECO:0007669"/>
    <property type="project" value="UniProtKB-SubCell"/>
</dbReference>
<dbReference type="Gene3D" id="2.150.10.10">
    <property type="entry name" value="Serralysin-like metalloprotease, C-terminal"/>
    <property type="match status" value="5"/>
</dbReference>
<accession>A0A562NKT8</accession>
<dbReference type="InterPro" id="IPR011049">
    <property type="entry name" value="Serralysin-like_metalloprot_C"/>
</dbReference>
<dbReference type="InterPro" id="IPR050557">
    <property type="entry name" value="RTX_toxin/Mannuronan_C5-epim"/>
</dbReference>
<keyword evidence="5" id="KW-1185">Reference proteome</keyword>
<dbReference type="PANTHER" id="PTHR38340">
    <property type="entry name" value="S-LAYER PROTEIN"/>
    <property type="match status" value="1"/>
</dbReference>
<dbReference type="PROSITE" id="PS00330">
    <property type="entry name" value="HEMOLYSIN_CALCIUM"/>
    <property type="match status" value="9"/>
</dbReference>
<dbReference type="Gene3D" id="2.160.20.160">
    <property type="match status" value="1"/>
</dbReference>
<dbReference type="GO" id="GO:0005509">
    <property type="term" value="F:calcium ion binding"/>
    <property type="evidence" value="ECO:0007669"/>
    <property type="project" value="InterPro"/>
</dbReference>
<dbReference type="InterPro" id="IPR018511">
    <property type="entry name" value="Hemolysin-typ_Ca-bd_CS"/>
</dbReference>
<evidence type="ECO:0000256" key="1">
    <source>
        <dbReference type="ARBA" id="ARBA00004613"/>
    </source>
</evidence>
<dbReference type="PANTHER" id="PTHR38340:SF1">
    <property type="entry name" value="S-LAYER PROTEIN"/>
    <property type="match status" value="1"/>
</dbReference>
<evidence type="ECO:0000256" key="2">
    <source>
        <dbReference type="ARBA" id="ARBA00022525"/>
    </source>
</evidence>
<sequence>MAIIDGTSGNDTLQGTPEDDYISGMGGDDVMYGQGGNDSFNDAPGGFLDTGRSTIWAGAGDDHIDADGGNDVYDGGAGNDTLRFADSLGRPSRTVVDLRITDAQNTGWGMDKITGIENLIADIDNLNVWLGGNAAANRLTSHGNGSDSLYGFGGDDRLQGSYGNDHLYGGAGSDRLEAEGSGNRLYGEAGNDFIVVNGASGGNLIDGGTGTDKLYYDGFSGLFDLNQAMPGGDTVRGIELFEFRNGTVTLRGTAGADWFETSRSHAMIEAGAGNDSIRGTIETTGRIDAGSGDDFLFLLSSSMSAYGGEGNDTLDISSMPTTGQIADGGAGDDYLELDGVGGSGVTGLRILGGTGNDTIDSALGRSSVSVSGGEGNDFIAVSDSRDWVQVYGDAGDDIIEVHVAASSRSSAALIDGGAGNDRISAGFGNAGATSGLGIDMRGGQGNDLLSSSNYRDTLNGGDGNDTLTGWGGGDVLNGGAGFDFASYGGLDGAAVTVNMSNPALSTGTALGDQFIDIEGLIGSDGSDVLTANSQNNVLLGMRGADQLFGGAGNDTLDGGWGWDTLDGGAGFDAVTYMSSTIGLTVNLGNTNSSTGDANGDQYIGIETILATRFADRLYGDTSDNRLNGMGGNDVIAGGAGQDVLIGEAGNDQLDGGLGNDQLQGGAGNDTLTGGVGADILNGGEGQDFASYTAAATGLTIHMTMPAQSTFMANGDRFVDVEGILGTNFGDKVYGDVANNQLYGMGGNDLLSGAAGADWLIGGIGNDTLQGGLGGDHFVFGRGFARDLVVDFQDNLDTIRLQGFAGVTNFAQARSHATQQGQDVVFDFGGGDVLTVRNTTIGALADDLAFA</sequence>
<comment type="caution">
    <text evidence="4">The sequence shown here is derived from an EMBL/GenBank/DDBJ whole genome shotgun (WGS) entry which is preliminary data.</text>
</comment>
<evidence type="ECO:0000256" key="3">
    <source>
        <dbReference type="SAM" id="MobiDB-lite"/>
    </source>
</evidence>
<dbReference type="Proteomes" id="UP000316225">
    <property type="component" value="Unassembled WGS sequence"/>
</dbReference>
<feature type="region of interest" description="Disordered" evidence="3">
    <location>
        <begin position="1"/>
        <end position="20"/>
    </location>
</feature>